<evidence type="ECO:0000313" key="3">
    <source>
        <dbReference type="Proteomes" id="UP001140949"/>
    </source>
</evidence>
<keyword evidence="3" id="KW-1185">Reference proteome</keyword>
<feature type="region of interest" description="Disordered" evidence="1">
    <location>
        <begin position="115"/>
        <end position="191"/>
    </location>
</feature>
<reference evidence="2" key="2">
    <citation type="submission" date="2023-04" db="EMBL/GenBank/DDBJ databases">
        <authorList>
            <person name="Bruccoleri R.E."/>
            <person name="Oakeley E.J."/>
            <person name="Faust A.-M."/>
            <person name="Dessus-Babus S."/>
            <person name="Altorfer M."/>
            <person name="Burckhardt D."/>
            <person name="Oertli M."/>
            <person name="Naumann U."/>
            <person name="Petersen F."/>
            <person name="Wong J."/>
        </authorList>
    </citation>
    <scope>NUCLEOTIDE SEQUENCE</scope>
    <source>
        <strain evidence="2">GSM-AAB239-AS_SAM_17_03QT</strain>
        <tissue evidence="2">Leaf</tissue>
    </source>
</reference>
<dbReference type="Proteomes" id="UP001140949">
    <property type="component" value="Unassembled WGS sequence"/>
</dbReference>
<reference evidence="2" key="1">
    <citation type="journal article" date="2023" name="GigaByte">
        <title>Genome assembly of the bearded iris, Iris pallida Lam.</title>
        <authorList>
            <person name="Bruccoleri R.E."/>
            <person name="Oakeley E.J."/>
            <person name="Faust A.M.E."/>
            <person name="Altorfer M."/>
            <person name="Dessus-Babus S."/>
            <person name="Burckhardt D."/>
            <person name="Oertli M."/>
            <person name="Naumann U."/>
            <person name="Petersen F."/>
            <person name="Wong J."/>
        </authorList>
    </citation>
    <scope>NUCLEOTIDE SEQUENCE</scope>
    <source>
        <strain evidence="2">GSM-AAB239-AS_SAM_17_03QT</strain>
    </source>
</reference>
<organism evidence="2 3">
    <name type="scientific">Iris pallida</name>
    <name type="common">Sweet iris</name>
    <dbReference type="NCBI Taxonomy" id="29817"/>
    <lineage>
        <taxon>Eukaryota</taxon>
        <taxon>Viridiplantae</taxon>
        <taxon>Streptophyta</taxon>
        <taxon>Embryophyta</taxon>
        <taxon>Tracheophyta</taxon>
        <taxon>Spermatophyta</taxon>
        <taxon>Magnoliopsida</taxon>
        <taxon>Liliopsida</taxon>
        <taxon>Asparagales</taxon>
        <taxon>Iridaceae</taxon>
        <taxon>Iridoideae</taxon>
        <taxon>Irideae</taxon>
        <taxon>Iris</taxon>
    </lineage>
</organism>
<evidence type="ECO:0000313" key="2">
    <source>
        <dbReference type="EMBL" id="KAJ6790606.1"/>
    </source>
</evidence>
<dbReference type="AlphaFoldDB" id="A0AAX6DFQ2"/>
<comment type="caution">
    <text evidence="2">The sequence shown here is derived from an EMBL/GenBank/DDBJ whole genome shotgun (WGS) entry which is preliminary data.</text>
</comment>
<gene>
    <name evidence="2" type="ORF">M6B38_247145</name>
</gene>
<name>A0AAX6DFQ2_IRIPA</name>
<sequence>MGSDADTEDYGFEYSEEEPEEQDVDIENQYYNSKGDITYGRSRGAPRRCNRTYTFEEVRFTNRAVDDCSMQRFIENLSQLRPEMVQAVNNRDYASCFDLVRRILEDMERDIMHGPASHMPPVYFPSDYPTGNISQRHSRRSSYHAGEEAPYSPPEETFYQSADEATSGEGTSYHAGEGTSGHADESSSQHSFRDWFRDMEQYTQLLSTPSAPMPTQETQRMMTPMPTQESDSPVSDPEPENDPAPSRRPGLRKILKKSYDRWVRKEK</sequence>
<feature type="compositionally biased region" description="Basic and acidic residues" evidence="1">
    <location>
        <begin position="182"/>
        <end position="191"/>
    </location>
</feature>
<protein>
    <submittedName>
        <fullName evidence="2">COP9 signalosome complex subunit 2 isoform X1</fullName>
    </submittedName>
</protein>
<feature type="compositionally biased region" description="Polar residues" evidence="1">
    <location>
        <begin position="158"/>
        <end position="170"/>
    </location>
</feature>
<accession>A0AAX6DFQ2</accession>
<feature type="region of interest" description="Disordered" evidence="1">
    <location>
        <begin position="1"/>
        <end position="23"/>
    </location>
</feature>
<feature type="compositionally biased region" description="Basic and acidic residues" evidence="1">
    <location>
        <begin position="257"/>
        <end position="267"/>
    </location>
</feature>
<feature type="compositionally biased region" description="Polar residues" evidence="1">
    <location>
        <begin position="207"/>
        <end position="233"/>
    </location>
</feature>
<feature type="region of interest" description="Disordered" evidence="1">
    <location>
        <begin position="207"/>
        <end position="267"/>
    </location>
</feature>
<evidence type="ECO:0000256" key="1">
    <source>
        <dbReference type="SAM" id="MobiDB-lite"/>
    </source>
</evidence>
<dbReference type="EMBL" id="JANAVB010045020">
    <property type="protein sequence ID" value="KAJ6790606.1"/>
    <property type="molecule type" value="Genomic_DNA"/>
</dbReference>
<proteinExistence type="predicted"/>